<dbReference type="AlphaFoldDB" id="A0A6A0A5A7"/>
<reference evidence="1 2" key="1">
    <citation type="submission" date="2020-02" db="EMBL/GenBank/DDBJ databases">
        <title>Draft genome sequence of Haematococcus lacustris strain NIES-144.</title>
        <authorList>
            <person name="Morimoto D."/>
            <person name="Nakagawa S."/>
            <person name="Yoshida T."/>
            <person name="Sawayama S."/>
        </authorList>
    </citation>
    <scope>NUCLEOTIDE SEQUENCE [LARGE SCALE GENOMIC DNA]</scope>
    <source>
        <strain evidence="1 2">NIES-144</strain>
    </source>
</reference>
<name>A0A6A0A5A7_HAELA</name>
<evidence type="ECO:0000313" key="2">
    <source>
        <dbReference type="Proteomes" id="UP000485058"/>
    </source>
</evidence>
<accession>A0A6A0A5A7</accession>
<comment type="caution">
    <text evidence="1">The sequence shown here is derived from an EMBL/GenBank/DDBJ whole genome shotgun (WGS) entry which is preliminary data.</text>
</comment>
<organism evidence="1 2">
    <name type="scientific">Haematococcus lacustris</name>
    <name type="common">Green alga</name>
    <name type="synonym">Haematococcus pluvialis</name>
    <dbReference type="NCBI Taxonomy" id="44745"/>
    <lineage>
        <taxon>Eukaryota</taxon>
        <taxon>Viridiplantae</taxon>
        <taxon>Chlorophyta</taxon>
        <taxon>core chlorophytes</taxon>
        <taxon>Chlorophyceae</taxon>
        <taxon>CS clade</taxon>
        <taxon>Chlamydomonadales</taxon>
        <taxon>Haematococcaceae</taxon>
        <taxon>Haematococcus</taxon>
    </lineage>
</organism>
<dbReference type="EMBL" id="BLLF01003572">
    <property type="protein sequence ID" value="GFH27675.1"/>
    <property type="molecule type" value="Genomic_DNA"/>
</dbReference>
<evidence type="ECO:0000313" key="1">
    <source>
        <dbReference type="EMBL" id="GFH27675.1"/>
    </source>
</evidence>
<protein>
    <submittedName>
        <fullName evidence="1">Uncharacterized protein</fullName>
    </submittedName>
</protein>
<dbReference type="Proteomes" id="UP000485058">
    <property type="component" value="Unassembled WGS sequence"/>
</dbReference>
<proteinExistence type="predicted"/>
<keyword evidence="2" id="KW-1185">Reference proteome</keyword>
<gene>
    <name evidence="1" type="ORF">HaLaN_26038</name>
</gene>
<sequence length="55" mass="5856">MWLDLVCGSAGSSRLQVAAGCRCVAVHEQQQQAVLYEQQRKDSSSSGWAAAAGCR</sequence>